<dbReference type="STRING" id="926559.JoomaDRAFT_2749"/>
<evidence type="ECO:0000256" key="1">
    <source>
        <dbReference type="HAMAP-Rule" id="MF_00652"/>
    </source>
</evidence>
<dbReference type="EMBL" id="JH651379">
    <property type="protein sequence ID" value="EIJ39714.1"/>
    <property type="molecule type" value="Genomic_DNA"/>
</dbReference>
<dbReference type="HOGENOM" id="CLU_061989_0_0_10"/>
<proteinExistence type="inferred from homology"/>
<keyword evidence="3" id="KW-1185">Reference proteome</keyword>
<dbReference type="GO" id="GO:0033194">
    <property type="term" value="P:response to hydroperoxide"/>
    <property type="evidence" value="ECO:0007669"/>
    <property type="project" value="TreeGrafter"/>
</dbReference>
<organism evidence="2 3">
    <name type="scientific">Galbibacter orientalis DSM 19592</name>
    <dbReference type="NCBI Taxonomy" id="926559"/>
    <lineage>
        <taxon>Bacteria</taxon>
        <taxon>Pseudomonadati</taxon>
        <taxon>Bacteroidota</taxon>
        <taxon>Flavobacteriia</taxon>
        <taxon>Flavobacteriales</taxon>
        <taxon>Flavobacteriaceae</taxon>
        <taxon>Galbibacter</taxon>
    </lineage>
</organism>
<dbReference type="RefSeq" id="WP_008613423.1">
    <property type="nucleotide sequence ID" value="NZ_JH651379.1"/>
</dbReference>
<name>I3C7X1_9FLAO</name>
<dbReference type="PANTHER" id="PTHR30283">
    <property type="entry name" value="PEROXIDE STRESS RESPONSE PROTEIN YAAA"/>
    <property type="match status" value="1"/>
</dbReference>
<dbReference type="OrthoDB" id="9777133at2"/>
<comment type="similarity">
    <text evidence="1">Belongs to the UPF0246 family.</text>
</comment>
<evidence type="ECO:0000313" key="2">
    <source>
        <dbReference type="EMBL" id="EIJ39714.1"/>
    </source>
</evidence>
<accession>I3C7X1</accession>
<protein>
    <recommendedName>
        <fullName evidence="1">UPF0246 protein JoomaDRAFT_2749</fullName>
    </recommendedName>
</protein>
<dbReference type="PANTHER" id="PTHR30283:SF4">
    <property type="entry name" value="PEROXIDE STRESS RESISTANCE PROTEIN YAAA"/>
    <property type="match status" value="1"/>
</dbReference>
<dbReference type="eggNOG" id="COG3022">
    <property type="taxonomic scope" value="Bacteria"/>
</dbReference>
<sequence>MKIVVSPAKSLDFESKLPTEKYTQPDFLPEAEKLNTVLQKKSPKKLSELMSISDKLADLNWQRNQDFTTPFTPENARPAVFAFNGDVYTGLDAYNIPKEKLSILQDRLRILSGLYGVLKPLDLMQAYRLEMGTKLTVGKNKNLYEFWKKKVTAKLNEELSEDELFLNLASNEYFGAVDEKALKVPVITPVFKDWKNDKLKIISFFAKKARGSMVRYIVDTDAKSIEDLKGFNYDGYSFSEEYTKKKNELVFVR</sequence>
<dbReference type="GO" id="GO:0005829">
    <property type="term" value="C:cytosol"/>
    <property type="evidence" value="ECO:0007669"/>
    <property type="project" value="TreeGrafter"/>
</dbReference>
<evidence type="ECO:0000313" key="3">
    <source>
        <dbReference type="Proteomes" id="UP000004690"/>
    </source>
</evidence>
<dbReference type="NCBIfam" id="NF002542">
    <property type="entry name" value="PRK02101.1-3"/>
    <property type="match status" value="1"/>
</dbReference>
<dbReference type="HAMAP" id="MF_00652">
    <property type="entry name" value="UPF0246"/>
    <property type="match status" value="1"/>
</dbReference>
<dbReference type="InterPro" id="IPR005583">
    <property type="entry name" value="YaaA"/>
</dbReference>
<gene>
    <name evidence="2" type="ORF">JoomaDRAFT_2749</name>
</gene>
<dbReference type="AlphaFoldDB" id="I3C7X1"/>
<dbReference type="Proteomes" id="UP000004690">
    <property type="component" value="Unassembled WGS sequence"/>
</dbReference>
<reference evidence="2 3" key="1">
    <citation type="submission" date="2012-02" db="EMBL/GenBank/DDBJ databases">
        <title>Improved High-Quality Draft genome of Joostella marina DSM 19592.</title>
        <authorList>
            <consortium name="US DOE Joint Genome Institute (JGI-PGF)"/>
            <person name="Lucas S."/>
            <person name="Copeland A."/>
            <person name="Lapidus A."/>
            <person name="Bruce D."/>
            <person name="Goodwin L."/>
            <person name="Pitluck S."/>
            <person name="Peters L."/>
            <person name="Chertkov O."/>
            <person name="Ovchinnikova G."/>
            <person name="Kyrpides N."/>
            <person name="Mavromatis K."/>
            <person name="Detter J.C."/>
            <person name="Han C."/>
            <person name="Land M."/>
            <person name="Hauser L."/>
            <person name="Markowitz V."/>
            <person name="Cheng J.-F."/>
            <person name="Hugenholtz P."/>
            <person name="Woyke T."/>
            <person name="Wu D."/>
            <person name="Tindall B."/>
            <person name="Brambilla E."/>
            <person name="Klenk H.-P."/>
            <person name="Eisen J.A."/>
        </authorList>
    </citation>
    <scope>NUCLEOTIDE SEQUENCE [LARGE SCALE GENOMIC DNA]</scope>
    <source>
        <strain evidence="2 3">DSM 19592</strain>
    </source>
</reference>
<dbReference type="Pfam" id="PF03883">
    <property type="entry name" value="H2O2_YaaD"/>
    <property type="match status" value="1"/>
</dbReference>